<dbReference type="InterPro" id="IPR001757">
    <property type="entry name" value="P_typ_ATPase"/>
</dbReference>
<dbReference type="Pfam" id="PF00122">
    <property type="entry name" value="E1-E2_ATPase"/>
    <property type="match status" value="1"/>
</dbReference>
<dbReference type="GO" id="GO:0046872">
    <property type="term" value="F:metal ion binding"/>
    <property type="evidence" value="ECO:0007669"/>
    <property type="project" value="UniProtKB-KW"/>
</dbReference>
<feature type="transmembrane region" description="Helical" evidence="16">
    <location>
        <begin position="147"/>
        <end position="165"/>
    </location>
</feature>
<evidence type="ECO:0000259" key="17">
    <source>
        <dbReference type="Pfam" id="PF00122"/>
    </source>
</evidence>
<evidence type="ECO:0000256" key="3">
    <source>
        <dbReference type="ARBA" id="ARBA00022475"/>
    </source>
</evidence>
<accession>F6DL94</accession>
<evidence type="ECO:0000256" key="11">
    <source>
        <dbReference type="ARBA" id="ARBA00022989"/>
    </source>
</evidence>
<keyword evidence="11 16" id="KW-1133">Transmembrane helix</keyword>
<organism evidence="18 19">
    <name type="scientific">Desulforamulus ruminis (strain ATCC 23193 / DSM 2154 / NCIMB 8452 / DL)</name>
    <name type="common">Desulfotomaculum ruminis</name>
    <dbReference type="NCBI Taxonomy" id="696281"/>
    <lineage>
        <taxon>Bacteria</taxon>
        <taxon>Bacillati</taxon>
        <taxon>Bacillota</taxon>
        <taxon>Clostridia</taxon>
        <taxon>Eubacteriales</taxon>
        <taxon>Peptococcaceae</taxon>
        <taxon>Desulforamulus</taxon>
    </lineage>
</organism>
<dbReference type="SUPFAM" id="SSF81653">
    <property type="entry name" value="Calcium ATPase, transduction domain A"/>
    <property type="match status" value="1"/>
</dbReference>
<evidence type="ECO:0000256" key="13">
    <source>
        <dbReference type="ARBA" id="ARBA00023136"/>
    </source>
</evidence>
<evidence type="ECO:0000256" key="7">
    <source>
        <dbReference type="ARBA" id="ARBA00022741"/>
    </source>
</evidence>
<keyword evidence="3 16" id="KW-1003">Cell membrane</keyword>
<keyword evidence="8" id="KW-0187">Copper transport</keyword>
<evidence type="ECO:0000256" key="16">
    <source>
        <dbReference type="RuleBase" id="RU362081"/>
    </source>
</evidence>
<dbReference type="KEGG" id="dru:Desru_1040"/>
<evidence type="ECO:0000256" key="2">
    <source>
        <dbReference type="ARBA" id="ARBA00006024"/>
    </source>
</evidence>
<dbReference type="PANTHER" id="PTHR48085">
    <property type="entry name" value="CADMIUM/ZINC-TRANSPORTING ATPASE HMA2-RELATED"/>
    <property type="match status" value="1"/>
</dbReference>
<dbReference type="PRINTS" id="PR00941">
    <property type="entry name" value="CDATPASE"/>
</dbReference>
<evidence type="ECO:0000256" key="8">
    <source>
        <dbReference type="ARBA" id="ARBA00022796"/>
    </source>
</evidence>
<evidence type="ECO:0000313" key="18">
    <source>
        <dbReference type="EMBL" id="AEG59315.1"/>
    </source>
</evidence>
<evidence type="ECO:0000256" key="14">
    <source>
        <dbReference type="ARBA" id="ARBA00039103"/>
    </source>
</evidence>
<dbReference type="SUPFAM" id="SSF56784">
    <property type="entry name" value="HAD-like"/>
    <property type="match status" value="1"/>
</dbReference>
<dbReference type="NCBIfam" id="TIGR01525">
    <property type="entry name" value="ATPase-IB_hvy"/>
    <property type="match status" value="1"/>
</dbReference>
<reference evidence="19" key="1">
    <citation type="submission" date="2011-05" db="EMBL/GenBank/DDBJ databases">
        <title>Complete sequence of Desulfotomaculum ruminis DSM 2154.</title>
        <authorList>
            <person name="Lucas S."/>
            <person name="Copeland A."/>
            <person name="Lapidus A."/>
            <person name="Cheng J.-F."/>
            <person name="Goodwin L."/>
            <person name="Pitluck S."/>
            <person name="Lu M."/>
            <person name="Detter J.C."/>
            <person name="Han C."/>
            <person name="Tapia R."/>
            <person name="Land M."/>
            <person name="Hauser L."/>
            <person name="Kyrpides N."/>
            <person name="Ivanova N."/>
            <person name="Mikhailova N."/>
            <person name="Pagani I."/>
            <person name="Stams A.J.M."/>
            <person name="Plugge C.M."/>
            <person name="Muyzer G."/>
            <person name="Kuever J."/>
            <person name="Parshina S.N."/>
            <person name="Ivanova A.E."/>
            <person name="Nazina T.N."/>
            <person name="Brambilla E."/>
            <person name="Spring S."/>
            <person name="Klenk H.-P."/>
            <person name="Woyke T."/>
        </authorList>
    </citation>
    <scope>NUCLEOTIDE SEQUENCE [LARGE SCALE GENOMIC DNA]</scope>
    <source>
        <strain evidence="19">ATCC 23193 / DSM 2154 / NCIB 8452 / DL</strain>
    </source>
</reference>
<keyword evidence="8" id="KW-0406">Ion transport</keyword>
<evidence type="ECO:0000256" key="10">
    <source>
        <dbReference type="ARBA" id="ARBA00022967"/>
    </source>
</evidence>
<dbReference type="InterPro" id="IPR023214">
    <property type="entry name" value="HAD_sf"/>
</dbReference>
<dbReference type="InterPro" id="IPR036412">
    <property type="entry name" value="HAD-like_sf"/>
</dbReference>
<dbReference type="SFLD" id="SFLDG00002">
    <property type="entry name" value="C1.7:_P-type_atpase_like"/>
    <property type="match status" value="1"/>
</dbReference>
<keyword evidence="5 16" id="KW-0812">Transmembrane</keyword>
<dbReference type="GO" id="GO:0006825">
    <property type="term" value="P:copper ion transport"/>
    <property type="evidence" value="ECO:0007669"/>
    <property type="project" value="UniProtKB-KW"/>
</dbReference>
<dbReference type="RefSeq" id="WP_013841086.1">
    <property type="nucleotide sequence ID" value="NC_015589.1"/>
</dbReference>
<dbReference type="PANTHER" id="PTHR48085:SF5">
    <property type="entry name" value="CADMIUM_ZINC-TRANSPORTING ATPASE HMA4-RELATED"/>
    <property type="match status" value="1"/>
</dbReference>
<feature type="transmembrane region" description="Helical" evidence="16">
    <location>
        <begin position="185"/>
        <end position="208"/>
    </location>
</feature>
<dbReference type="EMBL" id="CP002780">
    <property type="protein sequence ID" value="AEG59315.1"/>
    <property type="molecule type" value="Genomic_DNA"/>
</dbReference>
<proteinExistence type="inferred from homology"/>
<feature type="transmembrane region" description="Helical" evidence="16">
    <location>
        <begin position="348"/>
        <end position="367"/>
    </location>
</feature>
<keyword evidence="7 16" id="KW-0547">Nucleotide-binding</keyword>
<keyword evidence="19" id="KW-1185">Reference proteome</keyword>
<dbReference type="AlphaFoldDB" id="F6DL94"/>
<dbReference type="Gene3D" id="2.70.150.10">
    <property type="entry name" value="Calcium-transporting ATPase, cytoplasmic transduction domain A"/>
    <property type="match status" value="1"/>
</dbReference>
<dbReference type="SFLD" id="SFLDS00003">
    <property type="entry name" value="Haloacid_Dehalogenase"/>
    <property type="match status" value="1"/>
</dbReference>
<dbReference type="NCBIfam" id="TIGR01494">
    <property type="entry name" value="ATPase_P-type"/>
    <property type="match status" value="1"/>
</dbReference>
<protein>
    <recommendedName>
        <fullName evidence="14">Cd(2+)-exporting ATPase</fullName>
        <ecNumber evidence="14">7.2.2.21</ecNumber>
    </recommendedName>
</protein>
<dbReference type="GO" id="GO:0005886">
    <property type="term" value="C:plasma membrane"/>
    <property type="evidence" value="ECO:0007669"/>
    <property type="project" value="UniProtKB-SubCell"/>
</dbReference>
<evidence type="ECO:0000256" key="9">
    <source>
        <dbReference type="ARBA" id="ARBA00022840"/>
    </source>
</evidence>
<dbReference type="InterPro" id="IPR059000">
    <property type="entry name" value="ATPase_P-type_domA"/>
</dbReference>
<keyword evidence="10" id="KW-1278">Translocase</keyword>
<dbReference type="EC" id="7.2.2.21" evidence="14"/>
<comment type="subcellular location">
    <subcellularLocation>
        <location evidence="1">Cell membrane</location>
        <topology evidence="1">Multi-pass membrane protein</topology>
    </subcellularLocation>
</comment>
<dbReference type="Gene3D" id="3.40.1110.10">
    <property type="entry name" value="Calcium-transporting ATPase, cytoplasmic domain N"/>
    <property type="match status" value="1"/>
</dbReference>
<keyword evidence="9 16" id="KW-0067">ATP-binding</keyword>
<evidence type="ECO:0000256" key="1">
    <source>
        <dbReference type="ARBA" id="ARBA00004651"/>
    </source>
</evidence>
<dbReference type="InterPro" id="IPR018303">
    <property type="entry name" value="ATPase_P-typ_P_site"/>
</dbReference>
<dbReference type="GO" id="GO:0016887">
    <property type="term" value="F:ATP hydrolysis activity"/>
    <property type="evidence" value="ECO:0007669"/>
    <property type="project" value="InterPro"/>
</dbReference>
<feature type="transmembrane region" description="Helical" evidence="16">
    <location>
        <begin position="710"/>
        <end position="730"/>
    </location>
</feature>
<dbReference type="eggNOG" id="COG2217">
    <property type="taxonomic scope" value="Bacteria"/>
</dbReference>
<name>F6DL94_DESRL</name>
<dbReference type="GO" id="GO:0008551">
    <property type="term" value="F:P-type cadmium transporter activity"/>
    <property type="evidence" value="ECO:0007669"/>
    <property type="project" value="UniProtKB-EC"/>
</dbReference>
<dbReference type="InterPro" id="IPR023299">
    <property type="entry name" value="ATPase_P-typ_cyto_dom_N"/>
</dbReference>
<dbReference type="SFLD" id="SFLDF00027">
    <property type="entry name" value="p-type_atpase"/>
    <property type="match status" value="1"/>
</dbReference>
<dbReference type="Pfam" id="PF00702">
    <property type="entry name" value="Hydrolase"/>
    <property type="match status" value="1"/>
</dbReference>
<evidence type="ECO:0000256" key="12">
    <source>
        <dbReference type="ARBA" id="ARBA00023008"/>
    </source>
</evidence>
<feature type="transmembrane region" description="Helical" evidence="16">
    <location>
        <begin position="116"/>
        <end position="135"/>
    </location>
</feature>
<feature type="domain" description="P-type ATPase A" evidence="17">
    <location>
        <begin position="234"/>
        <end position="332"/>
    </location>
</feature>
<dbReference type="SUPFAM" id="SSF81665">
    <property type="entry name" value="Calcium ATPase, transmembrane domain M"/>
    <property type="match status" value="1"/>
</dbReference>
<dbReference type="InterPro" id="IPR027256">
    <property type="entry name" value="P-typ_ATPase_IB"/>
</dbReference>
<dbReference type="OrthoDB" id="9760364at2"/>
<reference evidence="18 19" key="2">
    <citation type="journal article" date="2012" name="Stand. Genomic Sci.">
        <title>Complete genome sequence of the sulfate-reducing firmicute Desulfotomaculum ruminis type strain (DL(T)).</title>
        <authorList>
            <person name="Spring S."/>
            <person name="Visser M."/>
            <person name="Lu M."/>
            <person name="Copeland A."/>
            <person name="Lapidus A."/>
            <person name="Lucas S."/>
            <person name="Cheng J.F."/>
            <person name="Han C."/>
            <person name="Tapia R."/>
            <person name="Goodwin L.A."/>
            <person name="Pitluck S."/>
            <person name="Ivanova N."/>
            <person name="Land M."/>
            <person name="Hauser L."/>
            <person name="Larimer F."/>
            <person name="Rohde M."/>
            <person name="Goker M."/>
            <person name="Detter J.C."/>
            <person name="Kyrpides N.C."/>
            <person name="Woyke T."/>
            <person name="Schaap P.J."/>
            <person name="Plugge C.M."/>
            <person name="Muyzer G."/>
            <person name="Kuever J."/>
            <person name="Pereira I.A."/>
            <person name="Parshina S.N."/>
            <person name="Bernier-Latmani R."/>
            <person name="Stams A.J."/>
            <person name="Klenk H.P."/>
        </authorList>
    </citation>
    <scope>NUCLEOTIDE SEQUENCE [LARGE SCALE GENOMIC DNA]</scope>
    <source>
        <strain evidence="19">ATCC 23193 / DSM 2154 / NCIB 8452 / DL</strain>
    </source>
</reference>
<dbReference type="PRINTS" id="PR00119">
    <property type="entry name" value="CATATPASE"/>
</dbReference>
<evidence type="ECO:0000313" key="19">
    <source>
        <dbReference type="Proteomes" id="UP000009234"/>
    </source>
</evidence>
<evidence type="ECO:0000256" key="6">
    <source>
        <dbReference type="ARBA" id="ARBA00022723"/>
    </source>
</evidence>
<dbReference type="FunFam" id="2.70.150.10:FF:000020">
    <property type="entry name" value="Copper-exporting P-type ATPase A"/>
    <property type="match status" value="1"/>
</dbReference>
<dbReference type="InterPro" id="IPR008250">
    <property type="entry name" value="ATPase_P-typ_transduc_dom_A_sf"/>
</dbReference>
<sequence length="741" mass="79285">MAYLFIKHHLPGRVRLAVPLLRNRKGLCRQLESFLTLLPEIHSSKANPLTGSVLIHYRPRSFSPRSLLFITGNYLNQAAGQRSEAAAAFCGGQASLAPGDEKKVPVKTMAPDELPIPLQVAQVTLGALVLSVLTLRKFLGKKGHGHGGRGFNFCSAATLLAAYPIMRSGIKGIVQEKRLNNDLLISVATLVALMMGEGITALVVVWLINLSELLQSYTLDRSRRAIRKLLTSKNEQAWLLVDDTQVAVPVDRLNPGDIVVVHPGGKIPVDGKVLSGTAAVNQAPITGESLPAHKNQGDFVYAGTVVEQGSIHIYAEKVGDKTALARIIHLVEEAGNKKASIQNLADAYSYKIVPLSLLLASLVFLVTRDIHRTMTILIVACPCAAGLATPTAISAAMGNAASRGILIKGGCYLEAAGRLDTVLFDKTGTLTEGCPEVSTYASLDDHYTPEQIVAIAAAGEMHTNHPLAQAVIEKARQIKEEIPAYQDKELIIGKGLKFNLNGQQILVGNDRLMAEEQIDISRGEHFAKNMSGRGESIIFVVREQKLLGLIGVRDTLRKQSKYAIQKLKATGVKDIGLISGDNFHCAQSVGQGLGLTSVWSNMLPEDKVKVVQEKQRKGLVVAMVGEGINDSPALAAADIGIAMGVKGTDVAVESADVVLSGDDPAKVAQLIQLSRRTLQVIHQNFAFAIGANALGITLGTLKIISPFAAALLHNASTLAVVINSTGLITYKKKNLKKRLSS</sequence>
<dbReference type="GO" id="GO:0005524">
    <property type="term" value="F:ATP binding"/>
    <property type="evidence" value="ECO:0007669"/>
    <property type="project" value="UniProtKB-UniRule"/>
</dbReference>
<feature type="transmembrane region" description="Helical" evidence="16">
    <location>
        <begin position="685"/>
        <end position="704"/>
    </location>
</feature>
<keyword evidence="4" id="KW-0104">Cadmium</keyword>
<dbReference type="STRING" id="696281.Desru_1040"/>
<dbReference type="Gene3D" id="3.40.50.1000">
    <property type="entry name" value="HAD superfamily/HAD-like"/>
    <property type="match status" value="1"/>
</dbReference>
<dbReference type="InterPro" id="IPR023298">
    <property type="entry name" value="ATPase_P-typ_TM_dom_sf"/>
</dbReference>
<keyword evidence="12" id="KW-0186">Copper</keyword>
<evidence type="ECO:0000256" key="5">
    <source>
        <dbReference type="ARBA" id="ARBA00022692"/>
    </source>
</evidence>
<dbReference type="Proteomes" id="UP000009234">
    <property type="component" value="Chromosome"/>
</dbReference>
<dbReference type="HOGENOM" id="CLU_001771_6_3_9"/>
<dbReference type="NCBIfam" id="TIGR01511">
    <property type="entry name" value="ATPase-IB1_Cu"/>
    <property type="match status" value="1"/>
</dbReference>
<comment type="catalytic activity">
    <reaction evidence="15">
        <text>Cd(2+)(in) + ATP + H2O = Cd(2+)(out) + ADP + phosphate + H(+)</text>
        <dbReference type="Rhea" id="RHEA:12132"/>
        <dbReference type="ChEBI" id="CHEBI:15377"/>
        <dbReference type="ChEBI" id="CHEBI:15378"/>
        <dbReference type="ChEBI" id="CHEBI:30616"/>
        <dbReference type="ChEBI" id="CHEBI:43474"/>
        <dbReference type="ChEBI" id="CHEBI:48775"/>
        <dbReference type="ChEBI" id="CHEBI:456216"/>
        <dbReference type="EC" id="7.2.2.21"/>
    </reaction>
</comment>
<evidence type="ECO:0000256" key="4">
    <source>
        <dbReference type="ARBA" id="ARBA00022539"/>
    </source>
</evidence>
<dbReference type="InterPro" id="IPR051014">
    <property type="entry name" value="Cation_Transport_ATPase_IB"/>
</dbReference>
<keyword evidence="8" id="KW-0813">Transport</keyword>
<gene>
    <name evidence="18" type="ordered locus">Desru_1040</name>
</gene>
<keyword evidence="6 16" id="KW-0479">Metal-binding</keyword>
<dbReference type="Pfam" id="PF19991">
    <property type="entry name" value="HMA_2"/>
    <property type="match status" value="1"/>
</dbReference>
<dbReference type="PROSITE" id="PS00154">
    <property type="entry name" value="ATPASE_E1_E2"/>
    <property type="match status" value="1"/>
</dbReference>
<comment type="similarity">
    <text evidence="2 16">Belongs to the cation transport ATPase (P-type) (TC 3.A.3) family. Type IB subfamily.</text>
</comment>
<dbReference type="InterPro" id="IPR044492">
    <property type="entry name" value="P_typ_ATPase_HD_dom"/>
</dbReference>
<feature type="transmembrane region" description="Helical" evidence="16">
    <location>
        <begin position="373"/>
        <end position="398"/>
    </location>
</feature>
<keyword evidence="13 16" id="KW-0472">Membrane</keyword>
<evidence type="ECO:0000256" key="15">
    <source>
        <dbReference type="ARBA" id="ARBA00049338"/>
    </source>
</evidence>